<dbReference type="Proteomes" id="UP000225706">
    <property type="component" value="Unassembled WGS sequence"/>
</dbReference>
<dbReference type="InterPro" id="IPR009030">
    <property type="entry name" value="Growth_fac_rcpt_cys_sf"/>
</dbReference>
<accession>A0A2B4RJZ9</accession>
<dbReference type="Pfam" id="PF07699">
    <property type="entry name" value="Ephrin_rec_like"/>
    <property type="match status" value="4"/>
</dbReference>
<dbReference type="STRING" id="50429.A0A2B4RJZ9"/>
<evidence type="ECO:0000313" key="3">
    <source>
        <dbReference type="Proteomes" id="UP000225706"/>
    </source>
</evidence>
<dbReference type="Gene3D" id="2.10.50.10">
    <property type="entry name" value="Tumor Necrosis Factor Receptor, subunit A, domain 2"/>
    <property type="match status" value="3"/>
</dbReference>
<dbReference type="InterPro" id="IPR011641">
    <property type="entry name" value="Tyr-kin_ephrin_A/B_rcpt-like"/>
</dbReference>
<dbReference type="AlphaFoldDB" id="A0A2B4RJZ9"/>
<dbReference type="SUPFAM" id="SSF57184">
    <property type="entry name" value="Growth factor receptor domain"/>
    <property type="match status" value="1"/>
</dbReference>
<dbReference type="EMBL" id="LSMT01000525">
    <property type="protein sequence ID" value="PFX16687.1"/>
    <property type="molecule type" value="Genomic_DNA"/>
</dbReference>
<feature type="domain" description="Tyrosine-protein kinase ephrin type A/B receptor-like" evidence="1">
    <location>
        <begin position="336"/>
        <end position="376"/>
    </location>
</feature>
<dbReference type="PANTHER" id="PTHR46967:SF1">
    <property type="entry name" value="KERATIN-ASSOCIATED PROTEIN 16-1-LIKE"/>
    <property type="match status" value="1"/>
</dbReference>
<dbReference type="OrthoDB" id="5945417at2759"/>
<gene>
    <name evidence="2" type="primary">SCUBE1</name>
    <name evidence="2" type="ORF">AWC38_SpisGene19004</name>
</gene>
<dbReference type="SMART" id="SM01411">
    <property type="entry name" value="Ephrin_rec_like"/>
    <property type="match status" value="4"/>
</dbReference>
<evidence type="ECO:0000259" key="1">
    <source>
        <dbReference type="Pfam" id="PF07699"/>
    </source>
</evidence>
<feature type="domain" description="Tyrosine-protein kinase ephrin type A/B receptor-like" evidence="1">
    <location>
        <begin position="552"/>
        <end position="591"/>
    </location>
</feature>
<feature type="domain" description="Tyrosine-protein kinase ephrin type A/B receptor-like" evidence="1">
    <location>
        <begin position="281"/>
        <end position="321"/>
    </location>
</feature>
<keyword evidence="3" id="KW-1185">Reference proteome</keyword>
<sequence>MHTWNGIRIPLPPPPGGKQTFAKTGMTSNSSCSAGRKITNSALEKSSVKEFSGCLPGFHFVPGSLCQRCPPDTYQDEQGQSSCKKCPGGKQTFAKTGMTSNSSCSGLPLIGNYDVKRCFKVDAIFHYQIPGGLTTNTIKNITEEFYSSFLIFQNLYLTLQECNDVILTIRNITSSPPGVSNVYFRVPVTYTASNNIADDQVTSNVTTCINAANFTLKGYIDRNAPHNAQNNTTYQIIQPSFMENGSCCGGSLPPPCCAVGSIKVSSTKCGCLPGFHFVTGRSCLPCPADTYQDEQGQTSCKTCPVNIGTFGKTGMTNQANCTGCAAGFRFALGFNSSCLRSPSDTYQDEKGQRECKKCPGEKRTFNKTGVSSESHCLEASLIGNYDIMRCYEVDVTFHYQIDGGLTNSTITYTKVQFSFLFQQVPALLKCSGVLITRKDILSSPPGVKSIFFRIPMIFTASTNVADSQVSTKFTACINTLTTTSTKVIVDSYSPRITQNGTNYGKYNLSTISAKRSCCGGNIPPPCCAVGSVNVSSTKCGCLPGFHFVPGSLCQRCPSDTYQDEQGQSSCKQCPGGKQTFGKTGMTSNSSCSDPPLIGNYDVKRCFEVDAIFHYQIPGGLTTNAIRYITEEFYSSISYILYLYLYLYHNPQQCNGVNVTVGNITSSPPGVSHVYFRVPVTYTASNNISDDQVASNVTTCINAVNFTLKGYIDQNAPEIVQNNATYQINQPSSMEKRSCCGGDIPPPCCAVGSNRVSNTKCGTTVGVFVVV</sequence>
<feature type="non-terminal residue" evidence="2">
    <location>
        <position position="770"/>
    </location>
</feature>
<organism evidence="2 3">
    <name type="scientific">Stylophora pistillata</name>
    <name type="common">Smooth cauliflower coral</name>
    <dbReference type="NCBI Taxonomy" id="50429"/>
    <lineage>
        <taxon>Eukaryota</taxon>
        <taxon>Metazoa</taxon>
        <taxon>Cnidaria</taxon>
        <taxon>Anthozoa</taxon>
        <taxon>Hexacorallia</taxon>
        <taxon>Scleractinia</taxon>
        <taxon>Astrocoeniina</taxon>
        <taxon>Pocilloporidae</taxon>
        <taxon>Stylophora</taxon>
    </lineage>
</organism>
<name>A0A2B4RJZ9_STYPI</name>
<feature type="domain" description="Tyrosine-protein kinase ephrin type A/B receptor-like" evidence="1">
    <location>
        <begin position="65"/>
        <end position="104"/>
    </location>
</feature>
<dbReference type="PANTHER" id="PTHR46967">
    <property type="entry name" value="INSULIN-LIKE GROWTH FACTOR BINDING PROTEIN,N-TERMINAL"/>
    <property type="match status" value="1"/>
</dbReference>
<reference evidence="3" key="1">
    <citation type="journal article" date="2017" name="bioRxiv">
        <title>Comparative analysis of the genomes of Stylophora pistillata and Acropora digitifera provides evidence for extensive differences between species of corals.</title>
        <authorList>
            <person name="Voolstra C.R."/>
            <person name="Li Y."/>
            <person name="Liew Y.J."/>
            <person name="Baumgarten S."/>
            <person name="Zoccola D."/>
            <person name="Flot J.-F."/>
            <person name="Tambutte S."/>
            <person name="Allemand D."/>
            <person name="Aranda M."/>
        </authorList>
    </citation>
    <scope>NUCLEOTIDE SEQUENCE [LARGE SCALE GENOMIC DNA]</scope>
</reference>
<evidence type="ECO:0000313" key="2">
    <source>
        <dbReference type="EMBL" id="PFX16687.1"/>
    </source>
</evidence>
<comment type="caution">
    <text evidence="2">The sequence shown here is derived from an EMBL/GenBank/DDBJ whole genome shotgun (WGS) entry which is preliminary data.</text>
</comment>
<protein>
    <submittedName>
        <fullName evidence="2">Signal peptide, CUB and EGF-like domain-containing protein 1</fullName>
    </submittedName>
</protein>
<proteinExistence type="predicted"/>